<dbReference type="PANTHER" id="PTHR13148:SF0">
    <property type="entry name" value="POST-GPI ATTACHMENT TO PROTEINS FACTOR 3"/>
    <property type="match status" value="1"/>
</dbReference>
<feature type="transmembrane region" description="Helical" evidence="7">
    <location>
        <begin position="84"/>
        <end position="104"/>
    </location>
</feature>
<evidence type="ECO:0000256" key="4">
    <source>
        <dbReference type="ARBA" id="ARBA00022729"/>
    </source>
</evidence>
<evidence type="ECO:0000256" key="3">
    <source>
        <dbReference type="ARBA" id="ARBA00022692"/>
    </source>
</evidence>
<evidence type="ECO:0000256" key="1">
    <source>
        <dbReference type="ARBA" id="ARBA00004127"/>
    </source>
</evidence>
<keyword evidence="7" id="KW-0333">Golgi apparatus</keyword>
<evidence type="ECO:0000313" key="9">
    <source>
        <dbReference type="Proteomes" id="UP001318860"/>
    </source>
</evidence>
<evidence type="ECO:0000256" key="6">
    <source>
        <dbReference type="ARBA" id="ARBA00023136"/>
    </source>
</evidence>
<name>A0ABR0U5C5_REHGL</name>
<accession>A0ABR0U5C5</accession>
<feature type="transmembrane region" description="Helical" evidence="7">
    <location>
        <begin position="146"/>
        <end position="166"/>
    </location>
</feature>
<comment type="function">
    <text evidence="7">Involved in the lipid remodeling steps of GPI-anchor maturation.</text>
</comment>
<dbReference type="PANTHER" id="PTHR13148">
    <property type="entry name" value="PER1-RELATED"/>
    <property type="match status" value="1"/>
</dbReference>
<feature type="transmembrane region" description="Helical" evidence="7">
    <location>
        <begin position="172"/>
        <end position="194"/>
    </location>
</feature>
<dbReference type="InterPro" id="IPR007217">
    <property type="entry name" value="Per1-like"/>
</dbReference>
<keyword evidence="4" id="KW-0732">Signal</keyword>
<comment type="subcellular location">
    <subcellularLocation>
        <location evidence="1">Endomembrane system</location>
        <topology evidence="1">Multi-pass membrane protein</topology>
    </subcellularLocation>
    <subcellularLocation>
        <location evidence="7">Golgi apparatus membrane</location>
        <topology evidence="7">Multi-pass membrane protein</topology>
    </subcellularLocation>
</comment>
<feature type="transmembrane region" description="Helical" evidence="7">
    <location>
        <begin position="231"/>
        <end position="251"/>
    </location>
</feature>
<keyword evidence="3 7" id="KW-0812">Transmembrane</keyword>
<comment type="similarity">
    <text evidence="7">Belongs to the PGAP3 family.</text>
</comment>
<organism evidence="8 9">
    <name type="scientific">Rehmannia glutinosa</name>
    <name type="common">Chinese foxglove</name>
    <dbReference type="NCBI Taxonomy" id="99300"/>
    <lineage>
        <taxon>Eukaryota</taxon>
        <taxon>Viridiplantae</taxon>
        <taxon>Streptophyta</taxon>
        <taxon>Embryophyta</taxon>
        <taxon>Tracheophyta</taxon>
        <taxon>Spermatophyta</taxon>
        <taxon>Magnoliopsida</taxon>
        <taxon>eudicotyledons</taxon>
        <taxon>Gunneridae</taxon>
        <taxon>Pentapetalae</taxon>
        <taxon>asterids</taxon>
        <taxon>lamiids</taxon>
        <taxon>Lamiales</taxon>
        <taxon>Orobanchaceae</taxon>
        <taxon>Rehmannieae</taxon>
        <taxon>Rehmannia</taxon>
    </lineage>
</organism>
<protein>
    <recommendedName>
        <fullName evidence="7">Post-GPI attachment to proteins factor 3</fullName>
    </recommendedName>
</protein>
<proteinExistence type="inferred from homology"/>
<dbReference type="EMBL" id="JABTTQ020003429">
    <property type="protein sequence ID" value="KAK6117587.1"/>
    <property type="molecule type" value="Genomic_DNA"/>
</dbReference>
<dbReference type="Proteomes" id="UP001318860">
    <property type="component" value="Unassembled WGS sequence"/>
</dbReference>
<keyword evidence="2 7" id="KW-0337">GPI-anchor biosynthesis</keyword>
<evidence type="ECO:0000256" key="7">
    <source>
        <dbReference type="RuleBase" id="RU365066"/>
    </source>
</evidence>
<comment type="caution">
    <text evidence="8">The sequence shown here is derived from an EMBL/GenBank/DDBJ whole genome shotgun (WGS) entry which is preliminary data.</text>
</comment>
<feature type="transmembrane region" description="Helical" evidence="7">
    <location>
        <begin position="201"/>
        <end position="219"/>
    </location>
</feature>
<keyword evidence="9" id="KW-1185">Reference proteome</keyword>
<evidence type="ECO:0000256" key="5">
    <source>
        <dbReference type="ARBA" id="ARBA00022989"/>
    </source>
</evidence>
<keyword evidence="6 7" id="KW-0472">Membrane</keyword>
<feature type="transmembrane region" description="Helical" evidence="7">
    <location>
        <begin position="54"/>
        <end position="72"/>
    </location>
</feature>
<gene>
    <name evidence="8" type="ORF">DH2020_048666</name>
</gene>
<evidence type="ECO:0000256" key="2">
    <source>
        <dbReference type="ARBA" id="ARBA00022502"/>
    </source>
</evidence>
<reference evidence="8 9" key="1">
    <citation type="journal article" date="2021" name="Comput. Struct. Biotechnol. J.">
        <title>De novo genome assembly of the potent medicinal plant Rehmannia glutinosa using nanopore technology.</title>
        <authorList>
            <person name="Ma L."/>
            <person name="Dong C."/>
            <person name="Song C."/>
            <person name="Wang X."/>
            <person name="Zheng X."/>
            <person name="Niu Y."/>
            <person name="Chen S."/>
            <person name="Feng W."/>
        </authorList>
    </citation>
    <scope>NUCLEOTIDE SEQUENCE [LARGE SCALE GENOMIC DNA]</scope>
    <source>
        <strain evidence="8">DH-2019</strain>
    </source>
</reference>
<sequence length="334" mass="38341">MGLPSDCRYHCMLSREEERQKLGYKPHKYHGKWPFKRIHGIQEPVPVALSALNLAIQFHGWISFFILVNYKLPFRPNKKTYYEYTGLWHVYALFAMNAWFWSAVFHSRDGELTEKLDYSSAVALMGYSLFLAIIRTFSVKLEAARVMVAAPVVAFVITHILFLNLYQLNYGWNMKVCVTMGAIQIVLWAIWAGVSHHPSRWKLWVVVLGGALAMLLEIYDFPPYWGYVDAHALWHATTIPLTYLWCVILFIDEEPGQPSSFRILRLADDELSENRDLKFHRMFNIRVHVLFLTLPSPTHFPTYLLPPSSATTAGAAAKTLLLLSLLLHHSSSAA</sequence>
<feature type="transmembrane region" description="Helical" evidence="7">
    <location>
        <begin position="116"/>
        <end position="134"/>
    </location>
</feature>
<keyword evidence="5 7" id="KW-1133">Transmembrane helix</keyword>
<dbReference type="Pfam" id="PF04080">
    <property type="entry name" value="Per1"/>
    <property type="match status" value="1"/>
</dbReference>
<evidence type="ECO:0000313" key="8">
    <source>
        <dbReference type="EMBL" id="KAK6117587.1"/>
    </source>
</evidence>